<feature type="transmembrane region" description="Helical" evidence="1">
    <location>
        <begin position="44"/>
        <end position="62"/>
    </location>
</feature>
<dbReference type="EMBL" id="GBRH01210420">
    <property type="protein sequence ID" value="JAD87475.1"/>
    <property type="molecule type" value="Transcribed_RNA"/>
</dbReference>
<sequence length="72" mass="9076">MWMMKHSHVPWCVPYLQYRRILEFFLFQVIFRTHFWLFTIWSSNPLVCMLMSCMSFLFRWRLELLGEYVGFK</sequence>
<evidence type="ECO:0000313" key="2">
    <source>
        <dbReference type="EMBL" id="JAD87475.1"/>
    </source>
</evidence>
<keyword evidence="1" id="KW-0472">Membrane</keyword>
<keyword evidence="1" id="KW-1133">Transmembrane helix</keyword>
<reference evidence="2" key="1">
    <citation type="submission" date="2014-09" db="EMBL/GenBank/DDBJ databases">
        <authorList>
            <person name="Magalhaes I.L.F."/>
            <person name="Oliveira U."/>
            <person name="Santos F.R."/>
            <person name="Vidigal T.H.D.A."/>
            <person name="Brescovit A.D."/>
            <person name="Santos A.J."/>
        </authorList>
    </citation>
    <scope>NUCLEOTIDE SEQUENCE</scope>
    <source>
        <tissue evidence="2">Shoot tissue taken approximately 20 cm above the soil surface</tissue>
    </source>
</reference>
<protein>
    <submittedName>
        <fullName evidence="2">Uncharacterized protein</fullName>
    </submittedName>
</protein>
<proteinExistence type="predicted"/>
<evidence type="ECO:0000256" key="1">
    <source>
        <dbReference type="SAM" id="Phobius"/>
    </source>
</evidence>
<accession>A0A0A9DP85</accession>
<name>A0A0A9DP85_ARUDO</name>
<dbReference type="AlphaFoldDB" id="A0A0A9DP85"/>
<reference evidence="2" key="2">
    <citation type="journal article" date="2015" name="Data Brief">
        <title>Shoot transcriptome of the giant reed, Arundo donax.</title>
        <authorList>
            <person name="Barrero R.A."/>
            <person name="Guerrero F.D."/>
            <person name="Moolhuijzen P."/>
            <person name="Goolsby J.A."/>
            <person name="Tidwell J."/>
            <person name="Bellgard S.E."/>
            <person name="Bellgard M.I."/>
        </authorList>
    </citation>
    <scope>NUCLEOTIDE SEQUENCE</scope>
    <source>
        <tissue evidence="2">Shoot tissue taken approximately 20 cm above the soil surface</tissue>
    </source>
</reference>
<keyword evidence="1" id="KW-0812">Transmembrane</keyword>
<organism evidence="2">
    <name type="scientific">Arundo donax</name>
    <name type="common">Giant reed</name>
    <name type="synonym">Donax arundinaceus</name>
    <dbReference type="NCBI Taxonomy" id="35708"/>
    <lineage>
        <taxon>Eukaryota</taxon>
        <taxon>Viridiplantae</taxon>
        <taxon>Streptophyta</taxon>
        <taxon>Embryophyta</taxon>
        <taxon>Tracheophyta</taxon>
        <taxon>Spermatophyta</taxon>
        <taxon>Magnoliopsida</taxon>
        <taxon>Liliopsida</taxon>
        <taxon>Poales</taxon>
        <taxon>Poaceae</taxon>
        <taxon>PACMAD clade</taxon>
        <taxon>Arundinoideae</taxon>
        <taxon>Arundineae</taxon>
        <taxon>Arundo</taxon>
    </lineage>
</organism>